<feature type="compositionally biased region" description="Acidic residues" evidence="1">
    <location>
        <begin position="575"/>
        <end position="585"/>
    </location>
</feature>
<feature type="compositionally biased region" description="Basic and acidic residues" evidence="1">
    <location>
        <begin position="669"/>
        <end position="686"/>
    </location>
</feature>
<organism evidence="2 3">
    <name type="scientific">Mycena alexandri</name>
    <dbReference type="NCBI Taxonomy" id="1745969"/>
    <lineage>
        <taxon>Eukaryota</taxon>
        <taxon>Fungi</taxon>
        <taxon>Dikarya</taxon>
        <taxon>Basidiomycota</taxon>
        <taxon>Agaricomycotina</taxon>
        <taxon>Agaricomycetes</taxon>
        <taxon>Agaricomycetidae</taxon>
        <taxon>Agaricales</taxon>
        <taxon>Marasmiineae</taxon>
        <taxon>Mycenaceae</taxon>
        <taxon>Mycena</taxon>
    </lineage>
</organism>
<feature type="compositionally biased region" description="Low complexity" evidence="1">
    <location>
        <begin position="552"/>
        <end position="570"/>
    </location>
</feature>
<keyword evidence="3" id="KW-1185">Reference proteome</keyword>
<feature type="region of interest" description="Disordered" evidence="1">
    <location>
        <begin position="853"/>
        <end position="881"/>
    </location>
</feature>
<feature type="compositionally biased region" description="Basic and acidic residues" evidence="1">
    <location>
        <begin position="116"/>
        <end position="152"/>
    </location>
</feature>
<evidence type="ECO:0000256" key="1">
    <source>
        <dbReference type="SAM" id="MobiDB-lite"/>
    </source>
</evidence>
<feature type="compositionally biased region" description="Pro residues" evidence="1">
    <location>
        <begin position="262"/>
        <end position="275"/>
    </location>
</feature>
<feature type="region of interest" description="Disordered" evidence="1">
    <location>
        <begin position="433"/>
        <end position="656"/>
    </location>
</feature>
<evidence type="ECO:0000313" key="3">
    <source>
        <dbReference type="Proteomes" id="UP001218188"/>
    </source>
</evidence>
<sequence length="894" mass="96155">MLIKLTPAPSPAPTPTILFALAFPDLPGNLPVPAAWAAQLARLVTDDLEAPPALHALDRAAALPALLAEVQFDLPRGRVTCVFLDGATEEWSLEDGCREMLSRVICDVEESGRAEERAREWTRKVEAERERVAREEREREEEREAEMERAYEAKTQSLRAKGKGKEQSLNSPPTSLKGTTRSKNRLHKSRSLLMALVATFSSPSPTLAPASAPATRTSYSSPPRSPSPLRAFARRASFSSLRGASSSSSSSASAPSFASSAPPTPAPTRPIPPTPTRARSASSSPVPSPPTSPTPAPAPFIFPSQTPALHNLETPPGSAHPSAPSSAFHQQQGLIRARPSREELSPRALRRRARSTLVDAFRLHVLPELGRRVGLFEGPVRVCEQETPEFEIEAEWEERDDGASATRAPGGGYPAWVARSMLRRAEARMRELEAAWPVLISSPTKSEFSSRRGEPSNDSQGPFSPVSISFPTSPSRVATFEPWSSGSESESETDESGSDEESQGGLSDVGDEGEEEFDGHERAGEDDEDDSDGSSVHTPESGHSIGHGYPKAASSSASQRREASASTTSSYFTCSEDDAEEEQEEQQQGGRASHVRAAAQSGVGSQPYSRHASAAGGGHHRRGPSERQAKRAQREHKRAGRAAKAEHTAFGRMTSRLRGVLAQGAAARELGRAQRSEAERLREGRGVRRARLDRRGGPAAAGQPARVFKPSDLGRWMWSAVDAEREAEEEKALRELEGAGEGGEAGGDMPPAYEDVIAVTPVPQALRRTRLTPPMHRARAAIVHLDGLELDVDDDLEVDAGALDGLDIDVDLEHLDFSNALDIEGMGLAVDGDLDLDDELGFGVDVFAEAGSKEKGRGRRVPVPHLGGKGKGKGNGRGRRDVPVWERRLQAVAV</sequence>
<dbReference type="AlphaFoldDB" id="A0AAD6WT54"/>
<reference evidence="2" key="1">
    <citation type="submission" date="2023-03" db="EMBL/GenBank/DDBJ databases">
        <title>Massive genome expansion in bonnet fungi (Mycena s.s.) driven by repeated elements and novel gene families across ecological guilds.</title>
        <authorList>
            <consortium name="Lawrence Berkeley National Laboratory"/>
            <person name="Harder C.B."/>
            <person name="Miyauchi S."/>
            <person name="Viragh M."/>
            <person name="Kuo A."/>
            <person name="Thoen E."/>
            <person name="Andreopoulos B."/>
            <person name="Lu D."/>
            <person name="Skrede I."/>
            <person name="Drula E."/>
            <person name="Henrissat B."/>
            <person name="Morin E."/>
            <person name="Kohler A."/>
            <person name="Barry K."/>
            <person name="LaButti K."/>
            <person name="Morin E."/>
            <person name="Salamov A."/>
            <person name="Lipzen A."/>
            <person name="Mereny Z."/>
            <person name="Hegedus B."/>
            <person name="Baldrian P."/>
            <person name="Stursova M."/>
            <person name="Weitz H."/>
            <person name="Taylor A."/>
            <person name="Grigoriev I.V."/>
            <person name="Nagy L.G."/>
            <person name="Martin F."/>
            <person name="Kauserud H."/>
        </authorList>
    </citation>
    <scope>NUCLEOTIDE SEQUENCE</scope>
    <source>
        <strain evidence="2">CBHHK200</strain>
    </source>
</reference>
<proteinExistence type="predicted"/>
<dbReference type="EMBL" id="JARJCM010000171">
    <property type="protein sequence ID" value="KAJ7024397.1"/>
    <property type="molecule type" value="Genomic_DNA"/>
</dbReference>
<name>A0AAD6WT54_9AGAR</name>
<accession>A0AAD6WT54</accession>
<feature type="compositionally biased region" description="Polar residues" evidence="1">
    <location>
        <begin position="456"/>
        <end position="476"/>
    </location>
</feature>
<feature type="region of interest" description="Disordered" evidence="1">
    <location>
        <begin position="116"/>
        <end position="186"/>
    </location>
</feature>
<feature type="compositionally biased region" description="Basic residues" evidence="1">
    <location>
        <begin position="630"/>
        <end position="641"/>
    </location>
</feature>
<feature type="compositionally biased region" description="Acidic residues" evidence="1">
    <location>
        <begin position="509"/>
        <end position="532"/>
    </location>
</feature>
<feature type="compositionally biased region" description="Pro residues" evidence="1">
    <location>
        <begin position="286"/>
        <end position="300"/>
    </location>
</feature>
<comment type="caution">
    <text evidence="2">The sequence shown here is derived from an EMBL/GenBank/DDBJ whole genome shotgun (WGS) entry which is preliminary data.</text>
</comment>
<feature type="compositionally biased region" description="Polar residues" evidence="1">
    <location>
        <begin position="167"/>
        <end position="179"/>
    </location>
</feature>
<protein>
    <submittedName>
        <fullName evidence="2">Uncharacterized protein</fullName>
    </submittedName>
</protein>
<feature type="compositionally biased region" description="Low complexity" evidence="1">
    <location>
        <begin position="276"/>
        <end position="285"/>
    </location>
</feature>
<evidence type="ECO:0000313" key="2">
    <source>
        <dbReference type="EMBL" id="KAJ7024397.1"/>
    </source>
</evidence>
<feature type="region of interest" description="Disordered" evidence="1">
    <location>
        <begin position="667"/>
        <end position="686"/>
    </location>
</feature>
<dbReference type="Proteomes" id="UP001218188">
    <property type="component" value="Unassembled WGS sequence"/>
</dbReference>
<feature type="compositionally biased region" description="Acidic residues" evidence="1">
    <location>
        <begin position="489"/>
        <end position="502"/>
    </location>
</feature>
<feature type="region of interest" description="Disordered" evidence="1">
    <location>
        <begin position="202"/>
        <end position="229"/>
    </location>
</feature>
<feature type="region of interest" description="Disordered" evidence="1">
    <location>
        <begin position="242"/>
        <end position="348"/>
    </location>
</feature>
<gene>
    <name evidence="2" type="ORF">C8F04DRAFT_1270408</name>
</gene>
<feature type="compositionally biased region" description="Basic residues" evidence="1">
    <location>
        <begin position="856"/>
        <end position="877"/>
    </location>
</feature>
<feature type="compositionally biased region" description="Low complexity" evidence="1">
    <location>
        <begin position="315"/>
        <end position="327"/>
    </location>
</feature>
<feature type="compositionally biased region" description="Low complexity" evidence="1">
    <location>
        <begin position="242"/>
        <end position="261"/>
    </location>
</feature>